<dbReference type="Proteomes" id="UP000321436">
    <property type="component" value="Unassembled WGS sequence"/>
</dbReference>
<keyword evidence="3" id="KW-1185">Reference proteome</keyword>
<proteinExistence type="predicted"/>
<evidence type="ECO:0000313" key="2">
    <source>
        <dbReference type="EMBL" id="GEP97763.1"/>
    </source>
</evidence>
<sequence length="124" mass="14233">MAENIIHQGRNLKRIREILGIKQDALAIELGDDWNQQKISLLEQKEEIDPKLLEQVAKALKVPTDAIKTFSDEAANNFINTFHDNSGFNYHCTFNPLNKVVELYERLLASEKEKNELLQGKAKK</sequence>
<dbReference type="RefSeq" id="WP_246129987.1">
    <property type="nucleotide sequence ID" value="NZ_BKAU01000005.1"/>
</dbReference>
<evidence type="ECO:0000259" key="1">
    <source>
        <dbReference type="PROSITE" id="PS50943"/>
    </source>
</evidence>
<organism evidence="2 3">
    <name type="scientific">Chitinophaga cymbidii</name>
    <dbReference type="NCBI Taxonomy" id="1096750"/>
    <lineage>
        <taxon>Bacteria</taxon>
        <taxon>Pseudomonadati</taxon>
        <taxon>Bacteroidota</taxon>
        <taxon>Chitinophagia</taxon>
        <taxon>Chitinophagales</taxon>
        <taxon>Chitinophagaceae</taxon>
        <taxon>Chitinophaga</taxon>
    </lineage>
</organism>
<dbReference type="PROSITE" id="PS50943">
    <property type="entry name" value="HTH_CROC1"/>
    <property type="match status" value="1"/>
</dbReference>
<dbReference type="SUPFAM" id="SSF47413">
    <property type="entry name" value="lambda repressor-like DNA-binding domains"/>
    <property type="match status" value="1"/>
</dbReference>
<dbReference type="InterPro" id="IPR010982">
    <property type="entry name" value="Lambda_DNA-bd_dom_sf"/>
</dbReference>
<dbReference type="GO" id="GO:0003677">
    <property type="term" value="F:DNA binding"/>
    <property type="evidence" value="ECO:0007669"/>
    <property type="project" value="InterPro"/>
</dbReference>
<gene>
    <name evidence="2" type="ORF">CCY01nite_40230</name>
</gene>
<comment type="caution">
    <text evidence="2">The sequence shown here is derived from an EMBL/GenBank/DDBJ whole genome shotgun (WGS) entry which is preliminary data.</text>
</comment>
<dbReference type="Gene3D" id="1.10.260.40">
    <property type="entry name" value="lambda repressor-like DNA-binding domains"/>
    <property type="match status" value="1"/>
</dbReference>
<name>A0A512RPY4_9BACT</name>
<feature type="domain" description="HTH cro/C1-type" evidence="1">
    <location>
        <begin position="12"/>
        <end position="67"/>
    </location>
</feature>
<protein>
    <submittedName>
        <fullName evidence="2">Transcriptional regulator</fullName>
    </submittedName>
</protein>
<reference evidence="2 3" key="1">
    <citation type="submission" date="2019-07" db="EMBL/GenBank/DDBJ databases">
        <title>Whole genome shotgun sequence of Chitinophaga cymbidii NBRC 109752.</title>
        <authorList>
            <person name="Hosoyama A."/>
            <person name="Uohara A."/>
            <person name="Ohji S."/>
            <person name="Ichikawa N."/>
        </authorList>
    </citation>
    <scope>NUCLEOTIDE SEQUENCE [LARGE SCALE GENOMIC DNA]</scope>
    <source>
        <strain evidence="2 3">NBRC 109752</strain>
    </source>
</reference>
<dbReference type="InterPro" id="IPR001387">
    <property type="entry name" value="Cro/C1-type_HTH"/>
</dbReference>
<dbReference type="EMBL" id="BKAU01000005">
    <property type="protein sequence ID" value="GEP97763.1"/>
    <property type="molecule type" value="Genomic_DNA"/>
</dbReference>
<accession>A0A512RPY4</accession>
<dbReference type="AlphaFoldDB" id="A0A512RPY4"/>
<dbReference type="CDD" id="cd00093">
    <property type="entry name" value="HTH_XRE"/>
    <property type="match status" value="1"/>
</dbReference>
<evidence type="ECO:0000313" key="3">
    <source>
        <dbReference type="Proteomes" id="UP000321436"/>
    </source>
</evidence>